<reference evidence="13" key="1">
    <citation type="submission" date="2023-06" db="EMBL/GenBank/DDBJ databases">
        <title>Genome-scale phylogeny and comparative genomics of the fungal order Sordariales.</title>
        <authorList>
            <consortium name="Lawrence Berkeley National Laboratory"/>
            <person name="Hensen N."/>
            <person name="Bonometti L."/>
            <person name="Westerberg I."/>
            <person name="Brannstrom I.O."/>
            <person name="Guillou S."/>
            <person name="Cros-Aarteil S."/>
            <person name="Calhoun S."/>
            <person name="Haridas S."/>
            <person name="Kuo A."/>
            <person name="Mondo S."/>
            <person name="Pangilinan J."/>
            <person name="Riley R."/>
            <person name="Labutti K."/>
            <person name="Andreopoulos B."/>
            <person name="Lipzen A."/>
            <person name="Chen C."/>
            <person name="Yanf M."/>
            <person name="Daum C."/>
            <person name="Ng V."/>
            <person name="Clum A."/>
            <person name="Steindorff A."/>
            <person name="Ohm R."/>
            <person name="Martin F."/>
            <person name="Silar P."/>
            <person name="Natvig D."/>
            <person name="Lalanne C."/>
            <person name="Gautier V."/>
            <person name="Ament-Velasquez S.L."/>
            <person name="Kruys A."/>
            <person name="Hutchinson M.I."/>
            <person name="Powell A.J."/>
            <person name="Barry K."/>
            <person name="Miller A.N."/>
            <person name="Grigoriev I.V."/>
            <person name="Debuchy R."/>
            <person name="Gladieux P."/>
            <person name="Thoren M.H."/>
            <person name="Johannesson H."/>
        </authorList>
    </citation>
    <scope>NUCLEOTIDE SEQUENCE</scope>
    <source>
        <strain evidence="13">8032-3</strain>
    </source>
</reference>
<feature type="transmembrane region" description="Helical" evidence="11">
    <location>
        <begin position="315"/>
        <end position="332"/>
    </location>
</feature>
<evidence type="ECO:0000256" key="4">
    <source>
        <dbReference type="ARBA" id="ARBA00022692"/>
    </source>
</evidence>
<evidence type="ECO:0000313" key="14">
    <source>
        <dbReference type="Proteomes" id="UP001244011"/>
    </source>
</evidence>
<dbReference type="EMBL" id="MU839003">
    <property type="protein sequence ID" value="KAK1769227.1"/>
    <property type="molecule type" value="Genomic_DNA"/>
</dbReference>
<feature type="region of interest" description="Disordered" evidence="10">
    <location>
        <begin position="441"/>
        <end position="462"/>
    </location>
</feature>
<keyword evidence="7 9" id="KW-0472">Membrane</keyword>
<feature type="transmembrane region" description="Helical" evidence="11">
    <location>
        <begin position="192"/>
        <end position="217"/>
    </location>
</feature>
<evidence type="ECO:0000256" key="8">
    <source>
        <dbReference type="ARBA" id="ARBA00023180"/>
    </source>
</evidence>
<feature type="transmembrane region" description="Helical" evidence="11">
    <location>
        <begin position="268"/>
        <end position="295"/>
    </location>
</feature>
<evidence type="ECO:0000256" key="10">
    <source>
        <dbReference type="SAM" id="MobiDB-lite"/>
    </source>
</evidence>
<organism evidence="13 14">
    <name type="scientific">Phialemonium atrogriseum</name>
    <dbReference type="NCBI Taxonomy" id="1093897"/>
    <lineage>
        <taxon>Eukaryota</taxon>
        <taxon>Fungi</taxon>
        <taxon>Dikarya</taxon>
        <taxon>Ascomycota</taxon>
        <taxon>Pezizomycotina</taxon>
        <taxon>Sordariomycetes</taxon>
        <taxon>Sordariomycetidae</taxon>
        <taxon>Cephalothecales</taxon>
        <taxon>Cephalothecaceae</taxon>
        <taxon>Phialemonium</taxon>
    </lineage>
</organism>
<dbReference type="RefSeq" id="XP_060285440.1">
    <property type="nucleotide sequence ID" value="XM_060424449.1"/>
</dbReference>
<dbReference type="Proteomes" id="UP001244011">
    <property type="component" value="Unassembled WGS sequence"/>
</dbReference>
<feature type="transmembrane region" description="Helical" evidence="11">
    <location>
        <begin position="148"/>
        <end position="165"/>
    </location>
</feature>
<evidence type="ECO:0000256" key="3">
    <source>
        <dbReference type="ARBA" id="ARBA00022679"/>
    </source>
</evidence>
<evidence type="ECO:0000256" key="5">
    <source>
        <dbReference type="ARBA" id="ARBA00022824"/>
    </source>
</evidence>
<evidence type="ECO:0000256" key="2">
    <source>
        <dbReference type="ARBA" id="ARBA00009808"/>
    </source>
</evidence>
<feature type="domain" description="TLC" evidence="12">
    <location>
        <begin position="183"/>
        <end position="399"/>
    </location>
</feature>
<evidence type="ECO:0000256" key="9">
    <source>
        <dbReference type="PROSITE-ProRule" id="PRU00205"/>
    </source>
</evidence>
<evidence type="ECO:0000256" key="6">
    <source>
        <dbReference type="ARBA" id="ARBA00022989"/>
    </source>
</evidence>
<dbReference type="AlphaFoldDB" id="A0AAJ0FIU9"/>
<protein>
    <submittedName>
        <fullName evidence="13">Longevity assurance proteins LAG1/LAC1</fullName>
    </submittedName>
</protein>
<dbReference type="InterPro" id="IPR016439">
    <property type="entry name" value="Lag1/Lac1-like"/>
</dbReference>
<dbReference type="GO" id="GO:0050291">
    <property type="term" value="F:sphingosine N-acyltransferase activity"/>
    <property type="evidence" value="ECO:0007669"/>
    <property type="project" value="InterPro"/>
</dbReference>
<feature type="region of interest" description="Disordered" evidence="10">
    <location>
        <begin position="408"/>
        <end position="428"/>
    </location>
</feature>
<keyword evidence="5" id="KW-0256">Endoplasmic reticulum</keyword>
<proteinExistence type="inferred from homology"/>
<keyword evidence="6 11" id="KW-1133">Transmembrane helix</keyword>
<dbReference type="GO" id="GO:0046513">
    <property type="term" value="P:ceramide biosynthetic process"/>
    <property type="evidence" value="ECO:0007669"/>
    <property type="project" value="InterPro"/>
</dbReference>
<sequence>MAVPEPFPLLNTSADQLHTELNDMNTARRRRKSTGLGTEIRAGDTGAPGLAASFTHPHGKDTHAASNGGKRFSKRRKARSLLRRAKHFTARHPWVIPLVILAIFLSLYLTNPTESNPVHHFVFLSYPIPASETPDSTALQYGKGPWDIAFVTFYTVVLSFTREFIMQELLRPLARYAGLKSRNKQARFMEQMYTALYFGLLGPAGMYVMSRTPVWYFNTEGMYVDSPHKTHEAVVKFYYLFQAAYWAQQAIVLLLGMEKPRKDFKELVGHHIVSLTLIALSYRFHFTYIGLAVYVTHDISDFFLATSKTLNYIDHALTGPYFFLFMCVWIYMRHYLNLRIIFSLFTEYKTIGPYELDWAGEQFKSPLANVITLGLLSALQALNLFWLFFIVRIAYRFVVHRVAEDDRSENEESEAETEQTEEQKPLLNGEAAKAPLLNGGAVAANGKARPGRNGSAAQKGAR</sequence>
<keyword evidence="3" id="KW-0808">Transferase</keyword>
<keyword evidence="8" id="KW-0325">Glycoprotein</keyword>
<evidence type="ECO:0000259" key="12">
    <source>
        <dbReference type="PROSITE" id="PS50922"/>
    </source>
</evidence>
<dbReference type="GeneID" id="85307636"/>
<evidence type="ECO:0000256" key="11">
    <source>
        <dbReference type="SAM" id="Phobius"/>
    </source>
</evidence>
<evidence type="ECO:0000313" key="13">
    <source>
        <dbReference type="EMBL" id="KAK1769227.1"/>
    </source>
</evidence>
<feature type="transmembrane region" description="Helical" evidence="11">
    <location>
        <begin position="237"/>
        <end position="256"/>
    </location>
</feature>
<dbReference type="GO" id="GO:0005789">
    <property type="term" value="C:endoplasmic reticulum membrane"/>
    <property type="evidence" value="ECO:0007669"/>
    <property type="project" value="UniProtKB-SubCell"/>
</dbReference>
<feature type="transmembrane region" description="Helical" evidence="11">
    <location>
        <begin position="370"/>
        <end position="395"/>
    </location>
</feature>
<name>A0AAJ0FIU9_9PEZI</name>
<evidence type="ECO:0000256" key="1">
    <source>
        <dbReference type="ARBA" id="ARBA00004477"/>
    </source>
</evidence>
<feature type="compositionally biased region" description="Acidic residues" evidence="10">
    <location>
        <begin position="408"/>
        <end position="420"/>
    </location>
</feature>
<comment type="caution">
    <text evidence="13">The sequence shown here is derived from an EMBL/GenBank/DDBJ whole genome shotgun (WGS) entry which is preliminary data.</text>
</comment>
<dbReference type="PANTHER" id="PTHR12560:SF11">
    <property type="entry name" value="CERAMIDE SYNTHASE LAC1-RELATED"/>
    <property type="match status" value="1"/>
</dbReference>
<comment type="subcellular location">
    <subcellularLocation>
        <location evidence="1">Endoplasmic reticulum membrane</location>
        <topology evidence="1">Multi-pass membrane protein</topology>
    </subcellularLocation>
</comment>
<evidence type="ECO:0000256" key="7">
    <source>
        <dbReference type="ARBA" id="ARBA00023136"/>
    </source>
</evidence>
<dbReference type="Pfam" id="PF03798">
    <property type="entry name" value="TRAM_LAG1_CLN8"/>
    <property type="match status" value="1"/>
</dbReference>
<dbReference type="PROSITE" id="PS50922">
    <property type="entry name" value="TLC"/>
    <property type="match status" value="1"/>
</dbReference>
<dbReference type="PANTHER" id="PTHR12560">
    <property type="entry name" value="LONGEVITY ASSURANCE FACTOR 1 LAG1"/>
    <property type="match status" value="1"/>
</dbReference>
<feature type="transmembrane region" description="Helical" evidence="11">
    <location>
        <begin position="93"/>
        <end position="110"/>
    </location>
</feature>
<keyword evidence="14" id="KW-1185">Reference proteome</keyword>
<keyword evidence="4 9" id="KW-0812">Transmembrane</keyword>
<dbReference type="SMART" id="SM00724">
    <property type="entry name" value="TLC"/>
    <property type="match status" value="1"/>
</dbReference>
<comment type="similarity">
    <text evidence="2">Belongs to the sphingosine N-acyltransferase family.</text>
</comment>
<dbReference type="InterPro" id="IPR006634">
    <property type="entry name" value="TLC-dom"/>
</dbReference>
<gene>
    <name evidence="13" type="ORF">QBC33DRAFT_447950</name>
</gene>
<accession>A0AAJ0FIU9</accession>